<keyword evidence="5 7" id="KW-0687">Ribonucleoprotein</keyword>
<dbReference type="InterPro" id="IPR036986">
    <property type="entry name" value="S4_RNA-bd_sf"/>
</dbReference>
<dbReference type="AlphaFoldDB" id="A0A1G2UU25"/>
<dbReference type="GO" id="GO:0015935">
    <property type="term" value="C:small ribosomal subunit"/>
    <property type="evidence" value="ECO:0007669"/>
    <property type="project" value="InterPro"/>
</dbReference>
<dbReference type="GO" id="GO:0003735">
    <property type="term" value="F:structural constituent of ribosome"/>
    <property type="evidence" value="ECO:0007669"/>
    <property type="project" value="InterPro"/>
</dbReference>
<dbReference type="Pfam" id="PF01479">
    <property type="entry name" value="S4"/>
    <property type="match status" value="1"/>
</dbReference>
<evidence type="ECO:0000259" key="9">
    <source>
        <dbReference type="SMART" id="SM01390"/>
    </source>
</evidence>
<comment type="subunit">
    <text evidence="7">Part of the 30S ribosomal subunit. Contacts protein S5. The interaction surface between S4 and S5 is involved in control of translational fidelity.</text>
</comment>
<comment type="function">
    <text evidence="7">With S5 and S12 plays an important role in translational accuracy.</text>
</comment>
<dbReference type="EMBL" id="MHWT01000012">
    <property type="protein sequence ID" value="OHB12742.1"/>
    <property type="molecule type" value="Genomic_DNA"/>
</dbReference>
<dbReference type="InterPro" id="IPR001912">
    <property type="entry name" value="Ribosomal_uS4_N"/>
</dbReference>
<feature type="domain" description="RNA-binding S4" evidence="8">
    <location>
        <begin position="92"/>
        <end position="151"/>
    </location>
</feature>
<evidence type="ECO:0000256" key="2">
    <source>
        <dbReference type="ARBA" id="ARBA00022730"/>
    </source>
</evidence>
<dbReference type="PANTHER" id="PTHR11831:SF4">
    <property type="entry name" value="SMALL RIBOSOMAL SUBUNIT PROTEIN US4M"/>
    <property type="match status" value="1"/>
</dbReference>
<organism evidence="10 11">
    <name type="scientific">Candidatus Zambryskibacteria bacterium RIFCSPLOWO2_12_FULL_39_23</name>
    <dbReference type="NCBI Taxonomy" id="1802776"/>
    <lineage>
        <taxon>Bacteria</taxon>
        <taxon>Candidatus Zambryskiibacteriota</taxon>
    </lineage>
</organism>
<dbReference type="FunFam" id="3.10.290.10:FF:000001">
    <property type="entry name" value="30S ribosomal protein S4"/>
    <property type="match status" value="1"/>
</dbReference>
<dbReference type="InterPro" id="IPR002942">
    <property type="entry name" value="S4_RNA-bd"/>
</dbReference>
<evidence type="ECO:0000259" key="8">
    <source>
        <dbReference type="SMART" id="SM00363"/>
    </source>
</evidence>
<dbReference type="SMART" id="SM01390">
    <property type="entry name" value="Ribosomal_S4"/>
    <property type="match status" value="1"/>
</dbReference>
<dbReference type="CDD" id="cd00165">
    <property type="entry name" value="S4"/>
    <property type="match status" value="1"/>
</dbReference>
<dbReference type="Gene3D" id="1.10.1050.10">
    <property type="entry name" value="Ribosomal Protein S4 Delta 41, Chain A, domain 1"/>
    <property type="match status" value="1"/>
</dbReference>
<feature type="domain" description="Small ribosomal subunit protein uS4 N-terminal" evidence="9">
    <location>
        <begin position="1"/>
        <end position="91"/>
    </location>
</feature>
<protein>
    <recommendedName>
        <fullName evidence="6 7">Small ribosomal subunit protein uS4</fullName>
    </recommendedName>
</protein>
<sequence>MIIGPKYKIARRLGAPIFEKTQTQKYILHLERKGKKKGFSKPKSEFGIQMNEKQKARFTYALSERQFSNYVREALLKKKANVPQTTFEFLESRLDNVVWRIGFSGTRLGSRQLVSHGHISVNGKRVNTPGMRLKIGDRIEIAGRSIVKPIFIDLDEKLKNTNAPSWIKFDPAKKMAEIQNKPQYLKNENMFDLNAVIEFYSR</sequence>
<comment type="caution">
    <text evidence="10">The sequence shown here is derived from an EMBL/GenBank/DDBJ whole genome shotgun (WGS) entry which is preliminary data.</text>
</comment>
<evidence type="ECO:0000256" key="3">
    <source>
        <dbReference type="ARBA" id="ARBA00022884"/>
    </source>
</evidence>
<keyword evidence="4 7" id="KW-0689">Ribosomal protein</keyword>
<accession>A0A1G2UU25</accession>
<evidence type="ECO:0000313" key="11">
    <source>
        <dbReference type="Proteomes" id="UP000176558"/>
    </source>
</evidence>
<name>A0A1G2UU25_9BACT</name>
<dbReference type="SUPFAM" id="SSF55174">
    <property type="entry name" value="Alpha-L RNA-binding motif"/>
    <property type="match status" value="1"/>
</dbReference>
<dbReference type="GO" id="GO:0019843">
    <property type="term" value="F:rRNA binding"/>
    <property type="evidence" value="ECO:0007669"/>
    <property type="project" value="UniProtKB-UniRule"/>
</dbReference>
<evidence type="ECO:0000256" key="6">
    <source>
        <dbReference type="ARBA" id="ARBA00035254"/>
    </source>
</evidence>
<dbReference type="PROSITE" id="PS50889">
    <property type="entry name" value="S4"/>
    <property type="match status" value="1"/>
</dbReference>
<reference evidence="10 11" key="1">
    <citation type="journal article" date="2016" name="Nat. Commun.">
        <title>Thousands of microbial genomes shed light on interconnected biogeochemical processes in an aquifer system.</title>
        <authorList>
            <person name="Anantharaman K."/>
            <person name="Brown C.T."/>
            <person name="Hug L.A."/>
            <person name="Sharon I."/>
            <person name="Castelle C.J."/>
            <person name="Probst A.J."/>
            <person name="Thomas B.C."/>
            <person name="Singh A."/>
            <person name="Wilkins M.J."/>
            <person name="Karaoz U."/>
            <person name="Brodie E.L."/>
            <person name="Williams K.H."/>
            <person name="Hubbard S.S."/>
            <person name="Banfield J.F."/>
        </authorList>
    </citation>
    <scope>NUCLEOTIDE SEQUENCE [LARGE SCALE GENOMIC DNA]</scope>
</reference>
<evidence type="ECO:0000256" key="1">
    <source>
        <dbReference type="ARBA" id="ARBA00007465"/>
    </source>
</evidence>
<dbReference type="Proteomes" id="UP000176558">
    <property type="component" value="Unassembled WGS sequence"/>
</dbReference>
<dbReference type="GO" id="GO:0042274">
    <property type="term" value="P:ribosomal small subunit biogenesis"/>
    <property type="evidence" value="ECO:0007669"/>
    <property type="project" value="TreeGrafter"/>
</dbReference>
<evidence type="ECO:0000256" key="4">
    <source>
        <dbReference type="ARBA" id="ARBA00022980"/>
    </source>
</evidence>
<dbReference type="InterPro" id="IPR022801">
    <property type="entry name" value="Ribosomal_uS4"/>
</dbReference>
<comment type="similarity">
    <text evidence="1 7">Belongs to the universal ribosomal protein uS4 family.</text>
</comment>
<keyword evidence="2 7" id="KW-0699">rRNA-binding</keyword>
<dbReference type="HAMAP" id="MF_01306_B">
    <property type="entry name" value="Ribosomal_uS4_B"/>
    <property type="match status" value="1"/>
</dbReference>
<evidence type="ECO:0000313" key="10">
    <source>
        <dbReference type="EMBL" id="OHB12742.1"/>
    </source>
</evidence>
<dbReference type="Pfam" id="PF00163">
    <property type="entry name" value="Ribosomal_S4"/>
    <property type="match status" value="1"/>
</dbReference>
<dbReference type="SMART" id="SM00363">
    <property type="entry name" value="S4"/>
    <property type="match status" value="1"/>
</dbReference>
<comment type="function">
    <text evidence="7">One of the primary rRNA binding proteins, it binds directly to 16S rRNA where it nucleates assembly of the body of the 30S subunit.</text>
</comment>
<evidence type="ECO:0000256" key="5">
    <source>
        <dbReference type="ARBA" id="ARBA00023274"/>
    </source>
</evidence>
<dbReference type="NCBIfam" id="NF003717">
    <property type="entry name" value="PRK05327.1"/>
    <property type="match status" value="1"/>
</dbReference>
<dbReference type="PANTHER" id="PTHR11831">
    <property type="entry name" value="30S 40S RIBOSOMAL PROTEIN"/>
    <property type="match status" value="1"/>
</dbReference>
<dbReference type="GO" id="GO:0006412">
    <property type="term" value="P:translation"/>
    <property type="evidence" value="ECO:0007669"/>
    <property type="project" value="UniProtKB-UniRule"/>
</dbReference>
<dbReference type="Gene3D" id="3.10.290.10">
    <property type="entry name" value="RNA-binding S4 domain"/>
    <property type="match status" value="1"/>
</dbReference>
<proteinExistence type="inferred from homology"/>
<evidence type="ECO:0000256" key="7">
    <source>
        <dbReference type="HAMAP-Rule" id="MF_01306"/>
    </source>
</evidence>
<dbReference type="InterPro" id="IPR005709">
    <property type="entry name" value="Ribosomal_uS4_bac-type"/>
</dbReference>
<gene>
    <name evidence="7" type="primary">rpsD</name>
    <name evidence="10" type="ORF">A3G99_01580</name>
</gene>
<keyword evidence="3 7" id="KW-0694">RNA-binding</keyword>